<gene>
    <name evidence="1" type="ORF">BZL29_5383</name>
</gene>
<comment type="caution">
    <text evidence="1">The sequence shown here is derived from an EMBL/GenBank/DDBJ whole genome shotgun (WGS) entry which is preliminary data.</text>
</comment>
<evidence type="ECO:0000313" key="1">
    <source>
        <dbReference type="EMBL" id="OOK72681.1"/>
    </source>
</evidence>
<organism evidence="1 2">
    <name type="scientific">Mycobacterium kansasii</name>
    <dbReference type="NCBI Taxonomy" id="1768"/>
    <lineage>
        <taxon>Bacteria</taxon>
        <taxon>Bacillati</taxon>
        <taxon>Actinomycetota</taxon>
        <taxon>Actinomycetes</taxon>
        <taxon>Mycobacteriales</taxon>
        <taxon>Mycobacteriaceae</taxon>
        <taxon>Mycobacterium</taxon>
    </lineage>
</organism>
<dbReference type="Proteomes" id="UP000188532">
    <property type="component" value="Unassembled WGS sequence"/>
</dbReference>
<evidence type="ECO:0000313" key="2">
    <source>
        <dbReference type="Proteomes" id="UP000188532"/>
    </source>
</evidence>
<sequence>MRANDADRRRRADRVRTVRNLLAATAGVQHGERVEANTSTVWTYLLYVAQLGRRADAAGICGAARA</sequence>
<dbReference type="AlphaFoldDB" id="A0A1V3X2E8"/>
<accession>A0A1V3X2E8</accession>
<name>A0A1V3X2E8_MYCKA</name>
<protein>
    <submittedName>
        <fullName evidence="1">Uncharacterized protein</fullName>
    </submittedName>
</protein>
<proteinExistence type="predicted"/>
<reference evidence="1 2" key="1">
    <citation type="submission" date="2017-02" db="EMBL/GenBank/DDBJ databases">
        <title>Complete genome sequences of Mycobacterium kansasii strains isolated from rhesus macaques.</title>
        <authorList>
            <person name="Panda A."/>
            <person name="Nagaraj S."/>
            <person name="Zhao X."/>
            <person name="Tettelin H."/>
            <person name="Detolla L.J."/>
        </authorList>
    </citation>
    <scope>NUCLEOTIDE SEQUENCE [LARGE SCALE GENOMIC DNA]</scope>
    <source>
        <strain evidence="1 2">11-3469</strain>
    </source>
</reference>
<dbReference type="EMBL" id="MVBN01000005">
    <property type="protein sequence ID" value="OOK72681.1"/>
    <property type="molecule type" value="Genomic_DNA"/>
</dbReference>